<keyword evidence="2" id="KW-1185">Reference proteome</keyword>
<protein>
    <submittedName>
        <fullName evidence="1">Uncharacterized protein</fullName>
    </submittedName>
</protein>
<reference evidence="1 2" key="1">
    <citation type="submission" date="2022-10" db="EMBL/GenBank/DDBJ databases">
        <title>Chitinophaga nivalis PC15 sp. nov., isolated from Pyeongchang county, South Korea.</title>
        <authorList>
            <person name="Trinh H.N."/>
        </authorList>
    </citation>
    <scope>NUCLEOTIDE SEQUENCE [LARGE SCALE GENOMIC DNA]</scope>
    <source>
        <strain evidence="1 2">PC14</strain>
    </source>
</reference>
<dbReference type="Proteomes" id="UP001207742">
    <property type="component" value="Unassembled WGS sequence"/>
</dbReference>
<evidence type="ECO:0000313" key="1">
    <source>
        <dbReference type="EMBL" id="MCW3485548.1"/>
    </source>
</evidence>
<dbReference type="EMBL" id="JAPDNS010000002">
    <property type="protein sequence ID" value="MCW3485548.1"/>
    <property type="molecule type" value="Genomic_DNA"/>
</dbReference>
<proteinExistence type="predicted"/>
<accession>A0ABT3INN6</accession>
<sequence>MDDNIDFSLMLHKHGWITFLINVDGVIHEILVSSVLSSPVYDITNLLLALLNNEDEISVNWFGEPDWSVIRVTRGHTERHILSVEVGSCIDQQGSDYKKVVDFKIKFKQLLIILFYQLKKNYHLLTEKSFANGREREFSYELYNKLNKKIETDFPGIL</sequence>
<name>A0ABT3INN6_9BACT</name>
<comment type="caution">
    <text evidence="1">The sequence shown here is derived from an EMBL/GenBank/DDBJ whole genome shotgun (WGS) entry which is preliminary data.</text>
</comment>
<dbReference type="RefSeq" id="WP_264732079.1">
    <property type="nucleotide sequence ID" value="NZ_JAPDNR010000001.1"/>
</dbReference>
<organism evidence="1 2">
    <name type="scientific">Chitinophaga nivalis</name>
    <dbReference type="NCBI Taxonomy" id="2991709"/>
    <lineage>
        <taxon>Bacteria</taxon>
        <taxon>Pseudomonadati</taxon>
        <taxon>Bacteroidota</taxon>
        <taxon>Chitinophagia</taxon>
        <taxon>Chitinophagales</taxon>
        <taxon>Chitinophagaceae</taxon>
        <taxon>Chitinophaga</taxon>
    </lineage>
</organism>
<evidence type="ECO:0000313" key="2">
    <source>
        <dbReference type="Proteomes" id="UP001207742"/>
    </source>
</evidence>
<gene>
    <name evidence="1" type="ORF">OL497_16680</name>
</gene>